<protein>
    <submittedName>
        <fullName evidence="1">Uncharacterized protein</fullName>
    </submittedName>
</protein>
<name>A0AAD5C1B8_AMBAR</name>
<sequence>MEQHAKVTNALNETLRSEVQRLKRNELQPFIATSAFITPANVSSLR</sequence>
<reference evidence="1" key="1">
    <citation type="submission" date="2022-06" db="EMBL/GenBank/DDBJ databases">
        <title>Uncovering the hologenomic basis of an extraordinary plant invasion.</title>
        <authorList>
            <person name="Bieker V.C."/>
            <person name="Martin M.D."/>
            <person name="Gilbert T."/>
            <person name="Hodgins K."/>
            <person name="Battlay P."/>
            <person name="Petersen B."/>
            <person name="Wilson J."/>
        </authorList>
    </citation>
    <scope>NUCLEOTIDE SEQUENCE</scope>
    <source>
        <strain evidence="1">AA19_3_7</strain>
        <tissue evidence="1">Leaf</tissue>
    </source>
</reference>
<organism evidence="1 2">
    <name type="scientific">Ambrosia artemisiifolia</name>
    <name type="common">Common ragweed</name>
    <dbReference type="NCBI Taxonomy" id="4212"/>
    <lineage>
        <taxon>Eukaryota</taxon>
        <taxon>Viridiplantae</taxon>
        <taxon>Streptophyta</taxon>
        <taxon>Embryophyta</taxon>
        <taxon>Tracheophyta</taxon>
        <taxon>Spermatophyta</taxon>
        <taxon>Magnoliopsida</taxon>
        <taxon>eudicotyledons</taxon>
        <taxon>Gunneridae</taxon>
        <taxon>Pentapetalae</taxon>
        <taxon>asterids</taxon>
        <taxon>campanulids</taxon>
        <taxon>Asterales</taxon>
        <taxon>Asteraceae</taxon>
        <taxon>Asteroideae</taxon>
        <taxon>Heliantheae alliance</taxon>
        <taxon>Heliantheae</taxon>
        <taxon>Ambrosia</taxon>
    </lineage>
</organism>
<evidence type="ECO:0000313" key="1">
    <source>
        <dbReference type="EMBL" id="KAI7733297.1"/>
    </source>
</evidence>
<gene>
    <name evidence="1" type="ORF">M8C21_025287</name>
</gene>
<proteinExistence type="predicted"/>
<keyword evidence="2" id="KW-1185">Reference proteome</keyword>
<dbReference type="Proteomes" id="UP001206925">
    <property type="component" value="Unassembled WGS sequence"/>
</dbReference>
<dbReference type="EMBL" id="JAMZMK010010036">
    <property type="protein sequence ID" value="KAI7733297.1"/>
    <property type="molecule type" value="Genomic_DNA"/>
</dbReference>
<dbReference type="AlphaFoldDB" id="A0AAD5C1B8"/>
<accession>A0AAD5C1B8</accession>
<evidence type="ECO:0000313" key="2">
    <source>
        <dbReference type="Proteomes" id="UP001206925"/>
    </source>
</evidence>
<comment type="caution">
    <text evidence="1">The sequence shown here is derived from an EMBL/GenBank/DDBJ whole genome shotgun (WGS) entry which is preliminary data.</text>
</comment>